<dbReference type="EMBL" id="CP037452">
    <property type="protein sequence ID" value="QDV53962.1"/>
    <property type="molecule type" value="Genomic_DNA"/>
</dbReference>
<sequence>MLIVLTQDQAVIDWVNDPGSNSAAWGTVEILNQGGNPAATVAMRALLSQIQPGEVLCITGHGNDSEIGDANLNGPVSWSWNVSQLADLLIANLPAGYTGPILMEVCADSMTSFAAALCVELERRGQLIGLTIYGYTRAVSITHPFPSPGGLDHNVELTAHVVRGGNAVSLASKAGGTPPPTPPAKKWPARTLKSPSSNAAKYNQPAEKYYVFNETGNVMLSSTEPITSQINPSAQELFEEVAVFFAAMTKAITSLPKPGATPPYKFSDYYSIYDYEALDALVNRSGLFVNVHKEDLHFHKDTISATFNIEFIEAVLGVVLTDGVGAAALMASLNAMGKQASVSYSRTSKHHKIGNLLFVCEYLFGMPLVNVLYFYLDEDQVKTVVDVSPCVKVQKGSFDLQLHKDTFLFVVPNWIRKYAGDLASIADDSEYQLLVNELQAYISNTPLILSVQDATGPVTELKDGSAYTLNGINLGKTAGSISIAGTDQTLATGSTNWTEISISFTAKKPTSGTGGPIVIKTGGKSPQVAESHTDYTFS</sequence>
<feature type="region of interest" description="Disordered" evidence="1">
    <location>
        <begin position="170"/>
        <end position="199"/>
    </location>
</feature>
<evidence type="ECO:0000313" key="3">
    <source>
        <dbReference type="EMBL" id="QDV53962.1"/>
    </source>
</evidence>
<keyword evidence="2" id="KW-1133">Transmembrane helix</keyword>
<keyword evidence="2" id="KW-0812">Transmembrane</keyword>
<evidence type="ECO:0000256" key="2">
    <source>
        <dbReference type="SAM" id="Phobius"/>
    </source>
</evidence>
<keyword evidence="4" id="KW-1185">Reference proteome</keyword>
<keyword evidence="2" id="KW-0472">Membrane</keyword>
<name>A0A518ILJ8_9PLAN</name>
<proteinExistence type="predicted"/>
<organism evidence="3 4">
    <name type="scientific">Gimesia fumaroli</name>
    <dbReference type="NCBI Taxonomy" id="2527976"/>
    <lineage>
        <taxon>Bacteria</taxon>
        <taxon>Pseudomonadati</taxon>
        <taxon>Planctomycetota</taxon>
        <taxon>Planctomycetia</taxon>
        <taxon>Planctomycetales</taxon>
        <taxon>Planctomycetaceae</taxon>
        <taxon>Gimesia</taxon>
    </lineage>
</organism>
<dbReference type="KEGG" id="gfm:Enr17x_60450"/>
<gene>
    <name evidence="3" type="ORF">Enr17x_60450</name>
</gene>
<dbReference type="Proteomes" id="UP000318313">
    <property type="component" value="Chromosome"/>
</dbReference>
<accession>A0A518ILJ8</accession>
<dbReference type="AlphaFoldDB" id="A0A518ILJ8"/>
<feature type="compositionally biased region" description="Polar residues" evidence="1">
    <location>
        <begin position="528"/>
        <end position="538"/>
    </location>
</feature>
<evidence type="ECO:0000313" key="4">
    <source>
        <dbReference type="Proteomes" id="UP000318313"/>
    </source>
</evidence>
<feature type="transmembrane region" description="Helical" evidence="2">
    <location>
        <begin position="314"/>
        <end position="335"/>
    </location>
</feature>
<feature type="transmembrane region" description="Helical" evidence="2">
    <location>
        <begin position="356"/>
        <end position="376"/>
    </location>
</feature>
<feature type="region of interest" description="Disordered" evidence="1">
    <location>
        <begin position="518"/>
        <end position="538"/>
    </location>
</feature>
<reference evidence="3 4" key="1">
    <citation type="submission" date="2019-03" db="EMBL/GenBank/DDBJ databases">
        <title>Deep-cultivation of Planctomycetes and their phenomic and genomic characterization uncovers novel biology.</title>
        <authorList>
            <person name="Wiegand S."/>
            <person name="Jogler M."/>
            <person name="Boedeker C."/>
            <person name="Pinto D."/>
            <person name="Vollmers J."/>
            <person name="Rivas-Marin E."/>
            <person name="Kohn T."/>
            <person name="Peeters S.H."/>
            <person name="Heuer A."/>
            <person name="Rast P."/>
            <person name="Oberbeckmann S."/>
            <person name="Bunk B."/>
            <person name="Jeske O."/>
            <person name="Meyerdierks A."/>
            <person name="Storesund J.E."/>
            <person name="Kallscheuer N."/>
            <person name="Luecker S."/>
            <person name="Lage O.M."/>
            <person name="Pohl T."/>
            <person name="Merkel B.J."/>
            <person name="Hornburger P."/>
            <person name="Mueller R.-W."/>
            <person name="Bruemmer F."/>
            <person name="Labrenz M."/>
            <person name="Spormann A.M."/>
            <person name="Op den Camp H."/>
            <person name="Overmann J."/>
            <person name="Amann R."/>
            <person name="Jetten M.S.M."/>
            <person name="Mascher T."/>
            <person name="Medema M.H."/>
            <person name="Devos D.P."/>
            <person name="Kaster A.-K."/>
            <person name="Ovreas L."/>
            <person name="Rohde M."/>
            <person name="Galperin M.Y."/>
            <person name="Jogler C."/>
        </authorList>
    </citation>
    <scope>NUCLEOTIDE SEQUENCE [LARGE SCALE GENOMIC DNA]</scope>
    <source>
        <strain evidence="3 4">Enr17</strain>
    </source>
</reference>
<evidence type="ECO:0000256" key="1">
    <source>
        <dbReference type="SAM" id="MobiDB-lite"/>
    </source>
</evidence>
<protein>
    <submittedName>
        <fullName evidence="3">Uncharacterized protein</fullName>
    </submittedName>
</protein>